<name>A0AAE9AYM6_9ACTN</name>
<reference evidence="2 3" key="1">
    <citation type="submission" date="2019-03" db="EMBL/GenBank/DDBJ databases">
        <title>Comparative genomic analyses of the sweetpotato soil rot pathogen, Streptomyces ipomoeae.</title>
        <authorList>
            <person name="Ruschel Soares N."/>
            <person name="Badger J.H."/>
            <person name="Huguet-Tapia J.C."/>
            <person name="Clark C.A."/>
            <person name="Pettis G.S."/>
        </authorList>
    </citation>
    <scope>NUCLEOTIDE SEQUENCE [LARGE SCALE GENOMIC DNA]</scope>
    <source>
        <strain evidence="2 3">88-35</strain>
    </source>
</reference>
<accession>A0AAE9AYM6</accession>
<dbReference type="RefSeq" id="WP_141584407.1">
    <property type="nucleotide sequence ID" value="NZ_SPAY01000062.1"/>
</dbReference>
<comment type="caution">
    <text evidence="2">The sequence shown here is derived from an EMBL/GenBank/DDBJ whole genome shotgun (WGS) entry which is preliminary data.</text>
</comment>
<dbReference type="Proteomes" id="UP000318720">
    <property type="component" value="Unassembled WGS sequence"/>
</dbReference>
<evidence type="ECO:0000256" key="1">
    <source>
        <dbReference type="SAM" id="MobiDB-lite"/>
    </source>
</evidence>
<dbReference type="AlphaFoldDB" id="A0AAE9AYM6"/>
<feature type="region of interest" description="Disordered" evidence="1">
    <location>
        <begin position="21"/>
        <end position="56"/>
    </location>
</feature>
<dbReference type="EMBL" id="SPAZ01000237">
    <property type="protein sequence ID" value="TQE26453.1"/>
    <property type="molecule type" value="Genomic_DNA"/>
</dbReference>
<evidence type="ECO:0000313" key="3">
    <source>
        <dbReference type="Proteomes" id="UP000318720"/>
    </source>
</evidence>
<evidence type="ECO:0000313" key="2">
    <source>
        <dbReference type="EMBL" id="TQE26453.1"/>
    </source>
</evidence>
<sequence>MKNFIVWLLGVLAVLRITQPRSRGGSAPAPGHAVPTVPHTPVRTWNTPPETPRQWHLNPDRARWARWARRAERLRWSGRGLPLLPEEECWQRGSVGRGRRGEASDWGRCEAGHPVRTYVLVALGEVPGHG</sequence>
<gene>
    <name evidence="2" type="ORF">Sipo8835_29465</name>
</gene>
<proteinExistence type="predicted"/>
<organism evidence="2 3">
    <name type="scientific">Streptomyces ipomoeae</name>
    <dbReference type="NCBI Taxonomy" id="103232"/>
    <lineage>
        <taxon>Bacteria</taxon>
        <taxon>Bacillati</taxon>
        <taxon>Actinomycetota</taxon>
        <taxon>Actinomycetes</taxon>
        <taxon>Kitasatosporales</taxon>
        <taxon>Streptomycetaceae</taxon>
        <taxon>Streptomyces</taxon>
    </lineage>
</organism>
<protein>
    <submittedName>
        <fullName evidence="2">Uncharacterized protein</fullName>
    </submittedName>
</protein>